<accession>A0A194W0Y8</accession>
<dbReference type="Pfam" id="PF00107">
    <property type="entry name" value="ADH_zinc_N"/>
    <property type="match status" value="1"/>
</dbReference>
<comment type="similarity">
    <text evidence="2">Belongs to the zinc-containing alcohol dehydrogenase family.</text>
</comment>
<evidence type="ECO:0000256" key="3">
    <source>
        <dbReference type="ARBA" id="ARBA00022723"/>
    </source>
</evidence>
<name>A0A194W0Y8_CYTMA</name>
<dbReference type="AlphaFoldDB" id="A0A194W0Y8"/>
<feature type="domain" description="Enoyl reductase (ER)" evidence="7">
    <location>
        <begin position="18"/>
        <end position="356"/>
    </location>
</feature>
<dbReference type="InterPro" id="IPR011032">
    <property type="entry name" value="GroES-like_sf"/>
</dbReference>
<keyword evidence="9" id="KW-1185">Reference proteome</keyword>
<protein>
    <submittedName>
        <fullName evidence="8">Alcohol dehydrogenase 2</fullName>
    </submittedName>
</protein>
<dbReference type="PANTHER" id="PTHR42940">
    <property type="entry name" value="ALCOHOL DEHYDROGENASE 1-RELATED"/>
    <property type="match status" value="1"/>
</dbReference>
<dbReference type="SMART" id="SM00829">
    <property type="entry name" value="PKS_ER"/>
    <property type="match status" value="1"/>
</dbReference>
<proteinExistence type="inferred from homology"/>
<evidence type="ECO:0000256" key="1">
    <source>
        <dbReference type="ARBA" id="ARBA00001947"/>
    </source>
</evidence>
<dbReference type="Pfam" id="PF08240">
    <property type="entry name" value="ADH_N"/>
    <property type="match status" value="1"/>
</dbReference>
<evidence type="ECO:0000313" key="8">
    <source>
        <dbReference type="EMBL" id="KUI69778.1"/>
    </source>
</evidence>
<dbReference type="OrthoDB" id="1879366at2759"/>
<keyword evidence="6" id="KW-0520">NAD</keyword>
<dbReference type="FunFam" id="3.40.50.720:FF:000039">
    <property type="entry name" value="Alcohol dehydrogenase AdhP"/>
    <property type="match status" value="1"/>
</dbReference>
<keyword evidence="4" id="KW-0862">Zinc</keyword>
<evidence type="ECO:0000256" key="2">
    <source>
        <dbReference type="ARBA" id="ARBA00008072"/>
    </source>
</evidence>
<dbReference type="SMR" id="A0A194W0Y8"/>
<comment type="cofactor">
    <cofactor evidence="1">
        <name>Zn(2+)</name>
        <dbReference type="ChEBI" id="CHEBI:29105"/>
    </cofactor>
</comment>
<evidence type="ECO:0000256" key="4">
    <source>
        <dbReference type="ARBA" id="ARBA00022833"/>
    </source>
</evidence>
<keyword evidence="5" id="KW-0560">Oxidoreductase</keyword>
<dbReference type="GO" id="GO:0004022">
    <property type="term" value="F:alcohol dehydrogenase (NAD+) activity"/>
    <property type="evidence" value="ECO:0007669"/>
    <property type="project" value="TreeGrafter"/>
</dbReference>
<evidence type="ECO:0000256" key="5">
    <source>
        <dbReference type="ARBA" id="ARBA00023002"/>
    </source>
</evidence>
<organism evidence="8 9">
    <name type="scientific">Cytospora mali</name>
    <name type="common">Apple Valsa canker fungus</name>
    <name type="synonym">Valsa mali</name>
    <dbReference type="NCBI Taxonomy" id="578113"/>
    <lineage>
        <taxon>Eukaryota</taxon>
        <taxon>Fungi</taxon>
        <taxon>Dikarya</taxon>
        <taxon>Ascomycota</taxon>
        <taxon>Pezizomycotina</taxon>
        <taxon>Sordariomycetes</taxon>
        <taxon>Sordariomycetidae</taxon>
        <taxon>Diaporthales</taxon>
        <taxon>Cytosporaceae</taxon>
        <taxon>Cytospora</taxon>
    </lineage>
</organism>
<reference evidence="8" key="1">
    <citation type="submission" date="2014-12" db="EMBL/GenBank/DDBJ databases">
        <title>Genome Sequence of Valsa Canker Pathogens Uncovers a Specific Adaption of Colonization on Woody Bark.</title>
        <authorList>
            <person name="Yin Z."/>
            <person name="Liu H."/>
            <person name="Gao X."/>
            <person name="Li Z."/>
            <person name="Song N."/>
            <person name="Ke X."/>
            <person name="Dai Q."/>
            <person name="Wu Y."/>
            <person name="Sun Y."/>
            <person name="Xu J.-R."/>
            <person name="Kang Z.K."/>
            <person name="Wang L."/>
            <person name="Huang L."/>
        </authorList>
    </citation>
    <scope>NUCLEOTIDE SEQUENCE [LARGE SCALE GENOMIC DNA]</scope>
    <source>
        <strain evidence="8">03-8</strain>
    </source>
</reference>
<keyword evidence="3" id="KW-0479">Metal-binding</keyword>
<dbReference type="SUPFAM" id="SSF51735">
    <property type="entry name" value="NAD(P)-binding Rossmann-fold domains"/>
    <property type="match status" value="1"/>
</dbReference>
<dbReference type="InterPro" id="IPR013154">
    <property type="entry name" value="ADH-like_N"/>
</dbReference>
<sequence length="360" mass="37689">MADELPAKYKAVIYDKPGQISTKVVELDMPEPASGDVLIKLTHSGVCHSDYGTMMSSWAHLPPTQAGQVGGHEGVGHIVKMGPGTENSGVKVGDRVGVKWIAHICGSCPACISGYDGACFNQKVSGVLNHPGTFQNYVTSQATYVTPIPDGLPSDAAAPMLCAGITVYSALRKSNTQSGQWVVLLGAGGGLGHLGTQIASRGIGLRVIGIDSGSKRDFVLESGAEHFIDFTASTDVTKDVMDLTDGLGAHAVINLTASNSAYALGMDLLRFGGTLVCAGIPEGDPVPIAKAFPQLLIGKSLKIVGIAVGDRKDAIEVLDLAARGIIKTHFRTEKMENLTEVFEQMHKGEVAGRVVLDLQA</sequence>
<evidence type="ECO:0000259" key="7">
    <source>
        <dbReference type="SMART" id="SM00829"/>
    </source>
</evidence>
<dbReference type="PANTHER" id="PTHR42940:SF5">
    <property type="entry name" value="ALCOHOL DEHYDROGENASE 2"/>
    <property type="match status" value="1"/>
</dbReference>
<dbReference type="InterPro" id="IPR036291">
    <property type="entry name" value="NAD(P)-bd_dom_sf"/>
</dbReference>
<dbReference type="Gene3D" id="3.40.50.720">
    <property type="entry name" value="NAD(P)-binding Rossmann-like Domain"/>
    <property type="match status" value="1"/>
</dbReference>
<dbReference type="GO" id="GO:0046872">
    <property type="term" value="F:metal ion binding"/>
    <property type="evidence" value="ECO:0007669"/>
    <property type="project" value="UniProtKB-KW"/>
</dbReference>
<dbReference type="EMBL" id="CM003102">
    <property type="protein sequence ID" value="KUI69778.1"/>
    <property type="molecule type" value="Genomic_DNA"/>
</dbReference>
<gene>
    <name evidence="8" type="ORF">VM1G_05462</name>
</gene>
<dbReference type="Proteomes" id="UP000078559">
    <property type="component" value="Chromosome 5"/>
</dbReference>
<dbReference type="GO" id="GO:0005737">
    <property type="term" value="C:cytoplasm"/>
    <property type="evidence" value="ECO:0007669"/>
    <property type="project" value="TreeGrafter"/>
</dbReference>
<evidence type="ECO:0000313" key="9">
    <source>
        <dbReference type="Proteomes" id="UP000078559"/>
    </source>
</evidence>
<dbReference type="InterPro" id="IPR020843">
    <property type="entry name" value="ER"/>
</dbReference>
<dbReference type="CDD" id="cd08297">
    <property type="entry name" value="CAD3"/>
    <property type="match status" value="1"/>
</dbReference>
<dbReference type="InterPro" id="IPR013149">
    <property type="entry name" value="ADH-like_C"/>
</dbReference>
<evidence type="ECO:0000256" key="6">
    <source>
        <dbReference type="ARBA" id="ARBA00023027"/>
    </source>
</evidence>
<dbReference type="Gene3D" id="3.90.180.10">
    <property type="entry name" value="Medium-chain alcohol dehydrogenases, catalytic domain"/>
    <property type="match status" value="1"/>
</dbReference>
<dbReference type="SUPFAM" id="SSF50129">
    <property type="entry name" value="GroES-like"/>
    <property type="match status" value="1"/>
</dbReference>